<name>A0A1M7ZFZ9_9HYPH</name>
<protein>
    <submittedName>
        <fullName evidence="8">Membrane protein</fullName>
    </submittedName>
</protein>
<evidence type="ECO:0000256" key="6">
    <source>
        <dbReference type="SAM" id="MobiDB-lite"/>
    </source>
</evidence>
<evidence type="ECO:0000256" key="7">
    <source>
        <dbReference type="SAM" id="Phobius"/>
    </source>
</evidence>
<keyword evidence="3 7" id="KW-0812">Transmembrane</keyword>
<dbReference type="OrthoDB" id="7163777at2"/>
<keyword evidence="2" id="KW-1003">Cell membrane</keyword>
<evidence type="ECO:0000256" key="1">
    <source>
        <dbReference type="ARBA" id="ARBA00004651"/>
    </source>
</evidence>
<evidence type="ECO:0000313" key="9">
    <source>
        <dbReference type="Proteomes" id="UP000186406"/>
    </source>
</evidence>
<feature type="transmembrane region" description="Helical" evidence="7">
    <location>
        <begin position="266"/>
        <end position="288"/>
    </location>
</feature>
<organism evidence="8 9">
    <name type="scientific">Pseudoxanthobacter soli DSM 19599</name>
    <dbReference type="NCBI Taxonomy" id="1123029"/>
    <lineage>
        <taxon>Bacteria</taxon>
        <taxon>Pseudomonadati</taxon>
        <taxon>Pseudomonadota</taxon>
        <taxon>Alphaproteobacteria</taxon>
        <taxon>Hyphomicrobiales</taxon>
        <taxon>Segnochrobactraceae</taxon>
        <taxon>Pseudoxanthobacter</taxon>
    </lineage>
</organism>
<keyword evidence="9" id="KW-1185">Reference proteome</keyword>
<proteinExistence type="predicted"/>
<dbReference type="EMBL" id="FRXO01000002">
    <property type="protein sequence ID" value="SHO63596.1"/>
    <property type="molecule type" value="Genomic_DNA"/>
</dbReference>
<dbReference type="GO" id="GO:0005886">
    <property type="term" value="C:plasma membrane"/>
    <property type="evidence" value="ECO:0007669"/>
    <property type="project" value="UniProtKB-SubCell"/>
</dbReference>
<dbReference type="PANTHER" id="PTHR30213">
    <property type="entry name" value="INNER MEMBRANE PROTEIN YHJD"/>
    <property type="match status" value="1"/>
</dbReference>
<accession>A0A1M7ZFZ9</accession>
<evidence type="ECO:0000313" key="8">
    <source>
        <dbReference type="EMBL" id="SHO63596.1"/>
    </source>
</evidence>
<sequence length="314" mass="34367">MSEHSAAGARRPHEAAGKAPRRRRRRVIATRDVLTRAFSHFNDDDGWAMASHVALQILLSLFPFLIVVAAIAGAIGSEELAGEVTELVFETWPKEVARPIAEQAHEVLTRNHTSAITLGLLFSFWFASNGVEAIRSALNRAYRLVETRSYVMRRLQSFLFVCLGAFGLLSLAILVVFGPLLWDAIVWRAPWLANMERGVRYLRLGVATAVLGIVLVASHVWLPCGRRGVLEILPGVVVTLVAWLVAGAGFGFYLHRFATYSNTYAGLANVTVAIVFLYLISTLFLAGAEINAAVGIRRAERRTGQPAGPNPPKV</sequence>
<dbReference type="AlphaFoldDB" id="A0A1M7ZFZ9"/>
<dbReference type="Pfam" id="PF03631">
    <property type="entry name" value="Virul_fac_BrkB"/>
    <property type="match status" value="1"/>
</dbReference>
<feature type="transmembrane region" description="Helical" evidence="7">
    <location>
        <begin position="158"/>
        <end position="181"/>
    </location>
</feature>
<dbReference type="PIRSF" id="PIRSF035875">
    <property type="entry name" value="RNase_BN"/>
    <property type="match status" value="1"/>
</dbReference>
<evidence type="ECO:0000256" key="2">
    <source>
        <dbReference type="ARBA" id="ARBA00022475"/>
    </source>
</evidence>
<dbReference type="InterPro" id="IPR017039">
    <property type="entry name" value="Virul_fac_BrkB"/>
</dbReference>
<evidence type="ECO:0000256" key="3">
    <source>
        <dbReference type="ARBA" id="ARBA00022692"/>
    </source>
</evidence>
<feature type="transmembrane region" description="Helical" evidence="7">
    <location>
        <begin position="201"/>
        <end position="222"/>
    </location>
</feature>
<dbReference type="Proteomes" id="UP000186406">
    <property type="component" value="Unassembled WGS sequence"/>
</dbReference>
<dbReference type="RefSeq" id="WP_139282443.1">
    <property type="nucleotide sequence ID" value="NZ_FRXO01000002.1"/>
</dbReference>
<comment type="subcellular location">
    <subcellularLocation>
        <location evidence="1">Cell membrane</location>
        <topology evidence="1">Multi-pass membrane protein</topology>
    </subcellularLocation>
</comment>
<evidence type="ECO:0000256" key="4">
    <source>
        <dbReference type="ARBA" id="ARBA00022989"/>
    </source>
</evidence>
<feature type="transmembrane region" description="Helical" evidence="7">
    <location>
        <begin position="115"/>
        <end position="138"/>
    </location>
</feature>
<evidence type="ECO:0000256" key="5">
    <source>
        <dbReference type="ARBA" id="ARBA00023136"/>
    </source>
</evidence>
<feature type="transmembrane region" description="Helical" evidence="7">
    <location>
        <begin position="53"/>
        <end position="75"/>
    </location>
</feature>
<keyword evidence="4 7" id="KW-1133">Transmembrane helix</keyword>
<feature type="region of interest" description="Disordered" evidence="6">
    <location>
        <begin position="1"/>
        <end position="24"/>
    </location>
</feature>
<feature type="transmembrane region" description="Helical" evidence="7">
    <location>
        <begin position="229"/>
        <end position="254"/>
    </location>
</feature>
<dbReference type="NCBIfam" id="TIGR00765">
    <property type="entry name" value="yihY_not_rbn"/>
    <property type="match status" value="1"/>
</dbReference>
<reference evidence="8 9" key="1">
    <citation type="submission" date="2016-12" db="EMBL/GenBank/DDBJ databases">
        <authorList>
            <person name="Song W.-J."/>
            <person name="Kurnit D.M."/>
        </authorList>
    </citation>
    <scope>NUCLEOTIDE SEQUENCE [LARGE SCALE GENOMIC DNA]</scope>
    <source>
        <strain evidence="8 9">DSM 19599</strain>
    </source>
</reference>
<dbReference type="STRING" id="1123029.SAMN02745172_01462"/>
<dbReference type="PANTHER" id="PTHR30213:SF0">
    <property type="entry name" value="UPF0761 MEMBRANE PROTEIN YIHY"/>
    <property type="match status" value="1"/>
</dbReference>
<keyword evidence="5 7" id="KW-0472">Membrane</keyword>
<gene>
    <name evidence="8" type="ORF">SAMN02745172_01462</name>
</gene>